<gene>
    <name evidence="8" type="ORF">H6G24_28675</name>
</gene>
<dbReference type="Pfam" id="PF01383">
    <property type="entry name" value="CpcD"/>
    <property type="match status" value="1"/>
</dbReference>
<keyword evidence="4" id="KW-0793">Thylakoid</keyword>
<dbReference type="RefSeq" id="WP_190548875.1">
    <property type="nucleotide sequence ID" value="NZ_CAWPNO010000094.1"/>
</dbReference>
<keyword evidence="2" id="KW-0042">Antenna complex</keyword>
<evidence type="ECO:0000256" key="6">
    <source>
        <dbReference type="PROSITE-ProRule" id="PRU00771"/>
    </source>
</evidence>
<evidence type="ECO:0000313" key="9">
    <source>
        <dbReference type="Proteomes" id="UP000658514"/>
    </source>
</evidence>
<evidence type="ECO:0000259" key="7">
    <source>
        <dbReference type="PROSITE" id="PS51441"/>
    </source>
</evidence>
<comment type="subcellular location">
    <subcellularLocation>
        <location evidence="1">Cellular thylakoid membrane</location>
        <topology evidence="1">Peripheral membrane protein</topology>
        <orientation evidence="1">Cytoplasmic side</orientation>
    </subcellularLocation>
</comment>
<organism evidence="8 9">
    <name type="scientific">Calothrix parietina FACHB-288</name>
    <dbReference type="NCBI Taxonomy" id="2692896"/>
    <lineage>
        <taxon>Bacteria</taxon>
        <taxon>Bacillati</taxon>
        <taxon>Cyanobacteriota</taxon>
        <taxon>Cyanophyceae</taxon>
        <taxon>Nostocales</taxon>
        <taxon>Calotrichaceae</taxon>
        <taxon>Calothrix</taxon>
    </lineage>
</organism>
<name>A0ABR8AIQ6_9CYAN</name>
<dbReference type="Proteomes" id="UP000658514">
    <property type="component" value="Unassembled WGS sequence"/>
</dbReference>
<evidence type="ECO:0000256" key="5">
    <source>
        <dbReference type="ARBA" id="ARBA00023136"/>
    </source>
</evidence>
<evidence type="ECO:0000256" key="3">
    <source>
        <dbReference type="ARBA" id="ARBA00022738"/>
    </source>
</evidence>
<evidence type="ECO:0000256" key="2">
    <source>
        <dbReference type="ARBA" id="ARBA00022549"/>
    </source>
</evidence>
<accession>A0ABR8AIQ6</accession>
<comment type="caution">
    <text evidence="8">The sequence shown here is derived from an EMBL/GenBank/DDBJ whole genome shotgun (WGS) entry which is preliminary data.</text>
</comment>
<protein>
    <recommendedName>
        <fullName evidence="7">CpcD-like domain-containing protein</fullName>
    </recommendedName>
</protein>
<feature type="domain" description="CpcD-like" evidence="7">
    <location>
        <begin position="16"/>
        <end position="66"/>
    </location>
</feature>
<keyword evidence="9" id="KW-1185">Reference proteome</keyword>
<keyword evidence="5" id="KW-0472">Membrane</keyword>
<reference evidence="8 9" key="1">
    <citation type="journal article" date="2020" name="ISME J.">
        <title>Comparative genomics reveals insights into cyanobacterial evolution and habitat adaptation.</title>
        <authorList>
            <person name="Chen M.Y."/>
            <person name="Teng W.K."/>
            <person name="Zhao L."/>
            <person name="Hu C.X."/>
            <person name="Zhou Y.K."/>
            <person name="Han B.P."/>
            <person name="Song L.R."/>
            <person name="Shu W.S."/>
        </authorList>
    </citation>
    <scope>NUCLEOTIDE SEQUENCE [LARGE SCALE GENOMIC DNA]</scope>
    <source>
        <strain evidence="8 9">FACHB-288</strain>
    </source>
</reference>
<dbReference type="SMART" id="SM01094">
    <property type="entry name" value="CpcD"/>
    <property type="match status" value="1"/>
</dbReference>
<evidence type="ECO:0000313" key="8">
    <source>
        <dbReference type="EMBL" id="MBD2199410.1"/>
    </source>
</evidence>
<keyword evidence="3 6" id="KW-0605">Phycobilisome</keyword>
<proteinExistence type="predicted"/>
<sequence length="128" mass="14142">MASTIIDPGDFSDYSSRQVTIEVTGGCHRELMRKAHYTKTIPYNCLSQTLKSINRQGGKITRVTLSPSHHSDATIDSPESLVKIADSDLLSSAHEEIPTLAQVQLEEAVIPAVNAVSHAEEYTFKEEW</sequence>
<evidence type="ECO:0000256" key="1">
    <source>
        <dbReference type="ARBA" id="ARBA00004445"/>
    </source>
</evidence>
<dbReference type="PROSITE" id="PS51441">
    <property type="entry name" value="CPCD_LIKE"/>
    <property type="match status" value="1"/>
</dbReference>
<evidence type="ECO:0000256" key="4">
    <source>
        <dbReference type="ARBA" id="ARBA00023078"/>
    </source>
</evidence>
<dbReference type="InterPro" id="IPR008213">
    <property type="entry name" value="CpcD-like_dom"/>
</dbReference>
<dbReference type="EMBL" id="JACJQH010000059">
    <property type="protein sequence ID" value="MBD2199410.1"/>
    <property type="molecule type" value="Genomic_DNA"/>
</dbReference>